<dbReference type="SUPFAM" id="SSF53335">
    <property type="entry name" value="S-adenosyl-L-methionine-dependent methyltransferases"/>
    <property type="match status" value="1"/>
</dbReference>
<proteinExistence type="predicted"/>
<name>A0A108E7V7_9BURK</name>
<dbReference type="GO" id="GO:0008168">
    <property type="term" value="F:methyltransferase activity"/>
    <property type="evidence" value="ECO:0007669"/>
    <property type="project" value="UniProtKB-KW"/>
</dbReference>
<sequence>MEPDMNRTRQLGQYPTSVWVAEALIERHFARLCKHDIVLEPACGPGAFLGAVPEYVSAIGVEIDPQVAAIARANTGRSVITGDFRTVALDFTPSVILGNPPFDLKVVDGFLSRAWQLLPEGGRVGFILPAYAFQTAARVASYADQWSIEQEFIPRNVFEGLSLPIVFAQFVKDFKRTLVGFALYREAADVQRLPPPYRAALSAGHGPVWGRVIEEALARLGGVADLREIYGEVEGYRPTRTKFWREQIRKVVRTSEKFKCVSAGRYALNGPVPLALDTAQQQVLSL</sequence>
<dbReference type="PRINTS" id="PR00507">
    <property type="entry name" value="N12N6MTFRASE"/>
</dbReference>
<evidence type="ECO:0000313" key="2">
    <source>
        <dbReference type="Proteomes" id="UP000068016"/>
    </source>
</evidence>
<dbReference type="AlphaFoldDB" id="A0A108E7V7"/>
<dbReference type="GO" id="GO:0032259">
    <property type="term" value="P:methylation"/>
    <property type="evidence" value="ECO:0007669"/>
    <property type="project" value="UniProtKB-KW"/>
</dbReference>
<dbReference type="EMBL" id="LPLZ01000074">
    <property type="protein sequence ID" value="KWN06342.1"/>
    <property type="molecule type" value="Genomic_DNA"/>
</dbReference>
<dbReference type="Gene3D" id="3.40.50.150">
    <property type="entry name" value="Vaccinia Virus protein VP39"/>
    <property type="match status" value="1"/>
</dbReference>
<reference evidence="1 2" key="1">
    <citation type="submission" date="2015-11" db="EMBL/GenBank/DDBJ databases">
        <title>Expanding the genomic diversity of Burkholderia species for the development of highly accurate diagnostics.</title>
        <authorList>
            <person name="Sahl J."/>
            <person name="Keim P."/>
            <person name="Wagner D."/>
        </authorList>
    </citation>
    <scope>NUCLEOTIDE SEQUENCE [LARGE SCALE GENOMIC DNA]</scope>
    <source>
        <strain evidence="1 2">MSMB793WGS</strain>
    </source>
</reference>
<dbReference type="CDD" id="cd02440">
    <property type="entry name" value="AdoMet_MTases"/>
    <property type="match status" value="1"/>
</dbReference>
<accession>A0A108E7V7</accession>
<evidence type="ECO:0000313" key="1">
    <source>
        <dbReference type="EMBL" id="KWN06342.1"/>
    </source>
</evidence>
<gene>
    <name evidence="1" type="ORF">WT83_27040</name>
</gene>
<comment type="caution">
    <text evidence="1">The sequence shown here is derived from an EMBL/GenBank/DDBJ whole genome shotgun (WGS) entry which is preliminary data.</text>
</comment>
<protein>
    <submittedName>
        <fullName evidence="1">DNA methyltransferase</fullName>
    </submittedName>
</protein>
<dbReference type="InterPro" id="IPR029063">
    <property type="entry name" value="SAM-dependent_MTases_sf"/>
</dbReference>
<organism evidence="1 2">
    <name type="scientific">Burkholderia territorii</name>
    <dbReference type="NCBI Taxonomy" id="1503055"/>
    <lineage>
        <taxon>Bacteria</taxon>
        <taxon>Pseudomonadati</taxon>
        <taxon>Pseudomonadota</taxon>
        <taxon>Betaproteobacteria</taxon>
        <taxon>Burkholderiales</taxon>
        <taxon>Burkholderiaceae</taxon>
        <taxon>Burkholderia</taxon>
        <taxon>Burkholderia cepacia complex</taxon>
    </lineage>
</organism>
<dbReference type="Proteomes" id="UP000068016">
    <property type="component" value="Unassembled WGS sequence"/>
</dbReference>
<keyword evidence="1" id="KW-0489">Methyltransferase</keyword>
<keyword evidence="1" id="KW-0808">Transferase</keyword>